<sequence>LRAGRTARVVKTTSFILLPLFASQLPSFLPRAASSAFRQAPVLKYTVLYTTTRQYAKSRRTMPPKKQVVEEKILLGRPGNNLKSGIVGLANVGKSTLFQAITKCNLGNPANFPYATIDPEEARVIVPDERYDWLCEKYNPKSRVPANLTVYDIAGLTRGASTGAGLGNAFLSHIRAVDAIFQVVRCFDDAEIIHVEGDVNPTRDLEIISDELRLKDIEFTEKALENQKKKTRSGGKGLEHKKAMEEQATMEKILQFLKDGNEVRKGNWGPKEVEVINPLFLLTAKPVVYLVNLSEKDFIRKKNKYLPKVAEWVKEHAQGDPIIPISVSFEERLTRYETEAESKEEQKNVGAESALPKIVLQMRKVLNLGSFFTTGTDEVRQWTIRNGTKAPQAAGVIHTDFEKTFIQALVYNFTTLKELGNEAEVKAKGKVMTKGKDYVVEDGDILLIKAGAAKAVRPRSSTKGPLDLDETPLNDPLSPKAAAKVETTQQRPISGQRSPAIPHSPAPPVKTTVTKDFSFLLRPEIYHNINPVNVPVAFRNSSKQPPADTSLEDLVAKGHFRAAAITAVQELTGTGSPEQRSVDPSDYHRIFSLLYTRLACLTLIDATPIAAQEVRALEDLNAGVYIDETTGEHLVPWELRVLNVRLQALGFSDPRRSVMSYHDLAREAREQISKATTRHDNSARELWKARLTDLGINVTGALIEMDDLAGAAHHLSTLKDCGDGKMALSRALLWLHLGDTEAARRCVQDSGEDGKHAETVVTALCQMADGEYDAALQSWQGLKEELVDEMVGVNLAVCLLYTGKLTEARSVFEDMVNTGYSSHTLLFNLSTTYELCTERNRYLKLRLVDKVADLDETSRGWEKNNADFKL</sequence>
<dbReference type="Gene3D" id="3.40.50.300">
    <property type="entry name" value="P-loop containing nucleotide triphosphate hydrolases"/>
    <property type="match status" value="1"/>
</dbReference>
<dbReference type="InterPro" id="IPR006073">
    <property type="entry name" value="GTP-bd"/>
</dbReference>
<evidence type="ECO:0000256" key="3">
    <source>
        <dbReference type="ARBA" id="ARBA00068719"/>
    </source>
</evidence>
<keyword evidence="9" id="KW-1185">Reference proteome</keyword>
<feature type="domain" description="TGS" evidence="7">
    <location>
        <begin position="367"/>
        <end position="450"/>
    </location>
</feature>
<dbReference type="InterPro" id="IPR012676">
    <property type="entry name" value="TGS-like"/>
</dbReference>
<evidence type="ECO:0000313" key="9">
    <source>
        <dbReference type="Proteomes" id="UP000076584"/>
    </source>
</evidence>
<feature type="domain" description="OBG-type G" evidence="6">
    <location>
        <begin position="82"/>
        <end position="345"/>
    </location>
</feature>
<dbReference type="HAMAP" id="MF_00944">
    <property type="entry name" value="YchF_OLA1_ATPase"/>
    <property type="match status" value="1"/>
</dbReference>
<dbReference type="CDD" id="cd01900">
    <property type="entry name" value="YchF"/>
    <property type="match status" value="1"/>
</dbReference>
<dbReference type="SUPFAM" id="SSF81271">
    <property type="entry name" value="TGS-like"/>
    <property type="match status" value="1"/>
</dbReference>
<dbReference type="InterPro" id="IPR041706">
    <property type="entry name" value="YchF_N"/>
</dbReference>
<proteinExistence type="inferred from homology"/>
<dbReference type="EMBL" id="LFIW01002614">
    <property type="protein sequence ID" value="KZL65602.1"/>
    <property type="molecule type" value="Genomic_DNA"/>
</dbReference>
<name>A0A166NEP6_COLIC</name>
<comment type="caution">
    <text evidence="8">The sequence shown here is derived from an EMBL/GenBank/DDBJ whole genome shotgun (WGS) entry which is preliminary data.</text>
</comment>
<dbReference type="InterPro" id="IPR004396">
    <property type="entry name" value="ATPase_YchF/OLA1"/>
</dbReference>
<dbReference type="Gene3D" id="1.10.150.300">
    <property type="entry name" value="TGS-like domain"/>
    <property type="match status" value="1"/>
</dbReference>
<dbReference type="NCBIfam" id="TIGR00092">
    <property type="entry name" value="redox-regulated ATPase YchF"/>
    <property type="match status" value="1"/>
</dbReference>
<dbReference type="Gene3D" id="3.10.20.30">
    <property type="match status" value="1"/>
</dbReference>
<gene>
    <name evidence="8" type="ORF">CI238_06258</name>
</gene>
<evidence type="ECO:0000313" key="8">
    <source>
        <dbReference type="EMBL" id="KZL65602.1"/>
    </source>
</evidence>
<dbReference type="InterPro" id="IPR012675">
    <property type="entry name" value="Beta-grasp_dom_sf"/>
</dbReference>
<reference evidence="8 9" key="1">
    <citation type="submission" date="2015-06" db="EMBL/GenBank/DDBJ databases">
        <title>Survival trade-offs in plant roots during colonization by closely related pathogenic and mutualistic fungi.</title>
        <authorList>
            <person name="Hacquard S."/>
            <person name="Kracher B."/>
            <person name="Hiruma K."/>
            <person name="Weinman A."/>
            <person name="Muench P."/>
            <person name="Garrido Oter R."/>
            <person name="Ver Loren van Themaat E."/>
            <person name="Dallerey J.-F."/>
            <person name="Damm U."/>
            <person name="Henrissat B."/>
            <person name="Lespinet O."/>
            <person name="Thon M."/>
            <person name="Kemen E."/>
            <person name="McHardy A.C."/>
            <person name="Schulze-Lefert P."/>
            <person name="O'Connell R.J."/>
        </authorList>
    </citation>
    <scope>NUCLEOTIDE SEQUENCE [LARGE SCALE GENOMIC DNA]</scope>
    <source>
        <strain evidence="8 9">MAFF 238704</strain>
    </source>
</reference>
<dbReference type="AlphaFoldDB" id="A0A166NEP6"/>
<evidence type="ECO:0000259" key="6">
    <source>
        <dbReference type="PROSITE" id="PS51710"/>
    </source>
</evidence>
<dbReference type="STRING" id="1573173.A0A166NEP6"/>
<dbReference type="InterPro" id="IPR031167">
    <property type="entry name" value="G_OBG"/>
</dbReference>
<dbReference type="PRINTS" id="PR00326">
    <property type="entry name" value="GTP1OBG"/>
</dbReference>
<evidence type="ECO:0000259" key="7">
    <source>
        <dbReference type="PROSITE" id="PS51880"/>
    </source>
</evidence>
<dbReference type="SUPFAM" id="SSF52540">
    <property type="entry name" value="P-loop containing nucleoside triphosphate hydrolases"/>
    <property type="match status" value="1"/>
</dbReference>
<evidence type="ECO:0000256" key="4">
    <source>
        <dbReference type="SAM" id="MobiDB-lite"/>
    </source>
</evidence>
<dbReference type="InterPro" id="IPR027417">
    <property type="entry name" value="P-loop_NTPase"/>
</dbReference>
<dbReference type="FunFam" id="3.10.20.30:FF:000001">
    <property type="entry name" value="Ribosome-binding ATPase YchF"/>
    <property type="match status" value="1"/>
</dbReference>
<organism evidence="8 9">
    <name type="scientific">Colletotrichum incanum</name>
    <name type="common">Soybean anthracnose fungus</name>
    <dbReference type="NCBI Taxonomy" id="1573173"/>
    <lineage>
        <taxon>Eukaryota</taxon>
        <taxon>Fungi</taxon>
        <taxon>Dikarya</taxon>
        <taxon>Ascomycota</taxon>
        <taxon>Pezizomycotina</taxon>
        <taxon>Sordariomycetes</taxon>
        <taxon>Hypocreomycetidae</taxon>
        <taxon>Glomerellales</taxon>
        <taxon>Glomerellaceae</taxon>
        <taxon>Colletotrichum</taxon>
        <taxon>Colletotrichum spaethianum species complex</taxon>
    </lineage>
</organism>
<dbReference type="PROSITE" id="PS51710">
    <property type="entry name" value="G_OBG"/>
    <property type="match status" value="1"/>
</dbReference>
<accession>A0A166NEP6</accession>
<dbReference type="GO" id="GO:0005737">
    <property type="term" value="C:cytoplasm"/>
    <property type="evidence" value="ECO:0007669"/>
    <property type="project" value="TreeGrafter"/>
</dbReference>
<dbReference type="Proteomes" id="UP000076584">
    <property type="component" value="Unassembled WGS sequence"/>
</dbReference>
<keyword evidence="2" id="KW-0067">ATP-binding</keyword>
<dbReference type="FunFam" id="1.10.150.300:FF:000001">
    <property type="entry name" value="Ribosome-binding ATPase YchF"/>
    <property type="match status" value="1"/>
</dbReference>
<dbReference type="PANTHER" id="PTHR23305">
    <property type="entry name" value="OBG GTPASE FAMILY"/>
    <property type="match status" value="1"/>
</dbReference>
<keyword evidence="5" id="KW-0732">Signal</keyword>
<feature type="region of interest" description="Disordered" evidence="4">
    <location>
        <begin position="458"/>
        <end position="509"/>
    </location>
</feature>
<feature type="chain" id="PRO_5007877790" description="Obg-like ATPase homolog" evidence="5">
    <location>
        <begin position="23"/>
        <end position="870"/>
    </location>
</feature>
<dbReference type="GO" id="GO:0005525">
    <property type="term" value="F:GTP binding"/>
    <property type="evidence" value="ECO:0007669"/>
    <property type="project" value="InterPro"/>
</dbReference>
<dbReference type="PANTHER" id="PTHR23305:SF11">
    <property type="entry name" value="OBG-LIKE ATPASE 1"/>
    <property type="match status" value="1"/>
</dbReference>
<dbReference type="GO" id="GO:0016887">
    <property type="term" value="F:ATP hydrolysis activity"/>
    <property type="evidence" value="ECO:0007669"/>
    <property type="project" value="InterPro"/>
</dbReference>
<dbReference type="CDD" id="cd04867">
    <property type="entry name" value="TGS_YchF_OLA1"/>
    <property type="match status" value="1"/>
</dbReference>
<dbReference type="InterPro" id="IPR013029">
    <property type="entry name" value="YchF_C"/>
</dbReference>
<evidence type="ECO:0000256" key="5">
    <source>
        <dbReference type="SAM" id="SignalP"/>
    </source>
</evidence>
<dbReference type="Pfam" id="PF06071">
    <property type="entry name" value="YchF-GTPase_C"/>
    <property type="match status" value="1"/>
</dbReference>
<evidence type="ECO:0000256" key="1">
    <source>
        <dbReference type="ARBA" id="ARBA00022741"/>
    </source>
</evidence>
<feature type="compositionally biased region" description="Polar residues" evidence="4">
    <location>
        <begin position="486"/>
        <end position="497"/>
    </location>
</feature>
<dbReference type="InterPro" id="IPR004095">
    <property type="entry name" value="TGS"/>
</dbReference>
<dbReference type="PROSITE" id="PS51880">
    <property type="entry name" value="TGS"/>
    <property type="match status" value="1"/>
</dbReference>
<evidence type="ECO:0000256" key="2">
    <source>
        <dbReference type="ARBA" id="ARBA00022840"/>
    </source>
</evidence>
<feature type="signal peptide" evidence="5">
    <location>
        <begin position="1"/>
        <end position="22"/>
    </location>
</feature>
<keyword evidence="1" id="KW-0547">Nucleotide-binding</keyword>
<dbReference type="Pfam" id="PF01926">
    <property type="entry name" value="MMR_HSR1"/>
    <property type="match status" value="1"/>
</dbReference>
<protein>
    <recommendedName>
        <fullName evidence="3">Obg-like ATPase homolog</fullName>
    </recommendedName>
</protein>
<feature type="non-terminal residue" evidence="8">
    <location>
        <position position="1"/>
    </location>
</feature>
<dbReference type="InterPro" id="IPR023192">
    <property type="entry name" value="TGS-like_dom_sf"/>
</dbReference>
<dbReference type="GO" id="GO:0005524">
    <property type="term" value="F:ATP binding"/>
    <property type="evidence" value="ECO:0007669"/>
    <property type="project" value="UniProtKB-KW"/>
</dbReference>